<dbReference type="EMBL" id="JAACJN010000029">
    <property type="protein sequence ID" value="KAF5388515.1"/>
    <property type="molecule type" value="Genomic_DNA"/>
</dbReference>
<comment type="caution">
    <text evidence="2">The sequence shown here is derived from an EMBL/GenBank/DDBJ whole genome shotgun (WGS) entry which is preliminary data.</text>
</comment>
<feature type="compositionally biased region" description="Low complexity" evidence="1">
    <location>
        <begin position="74"/>
        <end position="86"/>
    </location>
</feature>
<gene>
    <name evidence="2" type="ORF">D9757_004696</name>
</gene>
<organism evidence="2 3">
    <name type="scientific">Collybiopsis confluens</name>
    <dbReference type="NCBI Taxonomy" id="2823264"/>
    <lineage>
        <taxon>Eukaryota</taxon>
        <taxon>Fungi</taxon>
        <taxon>Dikarya</taxon>
        <taxon>Basidiomycota</taxon>
        <taxon>Agaricomycotina</taxon>
        <taxon>Agaricomycetes</taxon>
        <taxon>Agaricomycetidae</taxon>
        <taxon>Agaricales</taxon>
        <taxon>Marasmiineae</taxon>
        <taxon>Omphalotaceae</taxon>
        <taxon>Collybiopsis</taxon>
    </lineage>
</organism>
<feature type="compositionally biased region" description="Low complexity" evidence="1">
    <location>
        <begin position="553"/>
        <end position="563"/>
    </location>
</feature>
<feature type="compositionally biased region" description="Polar residues" evidence="1">
    <location>
        <begin position="87"/>
        <end position="100"/>
    </location>
</feature>
<evidence type="ECO:0000256" key="1">
    <source>
        <dbReference type="SAM" id="MobiDB-lite"/>
    </source>
</evidence>
<feature type="region of interest" description="Disordered" evidence="1">
    <location>
        <begin position="282"/>
        <end position="469"/>
    </location>
</feature>
<keyword evidence="3" id="KW-1185">Reference proteome</keyword>
<sequence length="630" mass="67178">MDSPEVCSPKSANRLKPLKGCLKSPPVAARSSDSDPFASFEQACAEFHASSPPITLPSELDLTIHSPPFFASDSSPFSAASSNYSSGANTPSTSGNLTPRTQARKNVSFCPEEDGLEQVFIADTWDRTPAEPAGHLSYQDILELKAIQNTLPRAQQLPDLYTGKPAHQYLQKVPIGLLPLTDQSSPCSSPIFTPHPSPADSPDFCQGSPNGSAEHSPIHSPPCGLSPKLPPPPPPQQQQQQHGYIPATTSPLAASALAAIFASKHAEKRVYAHNPIPSNLGPKFRPPCNPHHHTPVYSVTESDPIPPSSPAVESPSTPRAPAPAPTPTPNPFSMAHLLPSRSTTPMRRKPNFAFLPLLDAPTSPDTSLSPTANSQSEESRPKSTLIGSYDDEPPSEAYSSSSSSYASDSERDFGSGYTDGSPLSRSTSITSVSTVGSVLSELKESQGAVGSAYTEEPNPGDSGFFFMPPSKHAPYDPGYFGRPGPSSSAIAKDPRLQAIASPSLAPPSPLSLDGSATEVDLARLMHERLGRMEWEHLKNDIPDTLEGVEPVARSRSISTTSSRGHSREGSHEMDLDEIERVRRERLGRKWTPPPSRDASRASSRAPSRERTLLEVNGVEIEVGVGGGDDS</sequence>
<feature type="compositionally biased region" description="Polar residues" evidence="1">
    <location>
        <begin position="363"/>
        <end position="376"/>
    </location>
</feature>
<evidence type="ECO:0000313" key="3">
    <source>
        <dbReference type="Proteomes" id="UP000518752"/>
    </source>
</evidence>
<dbReference type="Proteomes" id="UP000518752">
    <property type="component" value="Unassembled WGS sequence"/>
</dbReference>
<name>A0A8H5HSQ8_9AGAR</name>
<feature type="compositionally biased region" description="Pro residues" evidence="1">
    <location>
        <begin position="318"/>
        <end position="330"/>
    </location>
</feature>
<protein>
    <submittedName>
        <fullName evidence="2">Uncharacterized protein</fullName>
    </submittedName>
</protein>
<feature type="compositionally biased region" description="Low complexity" evidence="1">
    <location>
        <begin position="395"/>
        <end position="407"/>
    </location>
</feature>
<dbReference type="OrthoDB" id="2802795at2759"/>
<accession>A0A8H5HSQ8</accession>
<feature type="compositionally biased region" description="Low complexity" evidence="1">
    <location>
        <begin position="421"/>
        <end position="440"/>
    </location>
</feature>
<proteinExistence type="predicted"/>
<feature type="region of interest" description="Disordered" evidence="1">
    <location>
        <begin position="1"/>
        <end position="35"/>
    </location>
</feature>
<reference evidence="2 3" key="1">
    <citation type="journal article" date="2020" name="ISME J.">
        <title>Uncovering the hidden diversity of litter-decomposition mechanisms in mushroom-forming fungi.</title>
        <authorList>
            <person name="Floudas D."/>
            <person name="Bentzer J."/>
            <person name="Ahren D."/>
            <person name="Johansson T."/>
            <person name="Persson P."/>
            <person name="Tunlid A."/>
        </authorList>
    </citation>
    <scope>NUCLEOTIDE SEQUENCE [LARGE SCALE GENOMIC DNA]</scope>
    <source>
        <strain evidence="2 3">CBS 406.79</strain>
    </source>
</reference>
<evidence type="ECO:0000313" key="2">
    <source>
        <dbReference type="EMBL" id="KAF5388515.1"/>
    </source>
</evidence>
<feature type="region of interest" description="Disordered" evidence="1">
    <location>
        <begin position="548"/>
        <end position="630"/>
    </location>
</feature>
<dbReference type="AlphaFoldDB" id="A0A8H5HSQ8"/>
<feature type="region of interest" description="Disordered" evidence="1">
    <location>
        <begin position="74"/>
        <end position="100"/>
    </location>
</feature>
<feature type="compositionally biased region" description="Basic and acidic residues" evidence="1">
    <location>
        <begin position="565"/>
        <end position="584"/>
    </location>
</feature>
<feature type="region of interest" description="Disordered" evidence="1">
    <location>
        <begin position="187"/>
        <end position="244"/>
    </location>
</feature>